<feature type="domain" description="N-acetyltransferase" evidence="3">
    <location>
        <begin position="1"/>
        <end position="140"/>
    </location>
</feature>
<name>A0A7G9RZ24_9FIRM</name>
<dbReference type="RefSeq" id="WP_187533970.1">
    <property type="nucleotide sequence ID" value="NZ_CP060715.1"/>
</dbReference>
<dbReference type="Pfam" id="PF00583">
    <property type="entry name" value="Acetyltransf_1"/>
    <property type="match status" value="1"/>
</dbReference>
<dbReference type="InterPro" id="IPR000182">
    <property type="entry name" value="GNAT_dom"/>
</dbReference>
<dbReference type="Gene3D" id="3.40.630.30">
    <property type="match status" value="1"/>
</dbReference>
<gene>
    <name evidence="4" type="ORF">H9L01_00255</name>
</gene>
<keyword evidence="5" id="KW-1185">Reference proteome</keyword>
<protein>
    <submittedName>
        <fullName evidence="4">GNAT family N-acetyltransferase</fullName>
    </submittedName>
</protein>
<dbReference type="GO" id="GO:0016747">
    <property type="term" value="F:acyltransferase activity, transferring groups other than amino-acyl groups"/>
    <property type="evidence" value="ECO:0007669"/>
    <property type="project" value="InterPro"/>
</dbReference>
<evidence type="ECO:0000256" key="2">
    <source>
        <dbReference type="ARBA" id="ARBA00023315"/>
    </source>
</evidence>
<keyword evidence="2" id="KW-0012">Acyltransferase</keyword>
<dbReference type="PANTHER" id="PTHR43800:SF1">
    <property type="entry name" value="PEPTIDYL-LYSINE N-ACETYLTRANSFERASE YJAB"/>
    <property type="match status" value="1"/>
</dbReference>
<keyword evidence="1 4" id="KW-0808">Transferase</keyword>
<dbReference type="KEGG" id="eio:H9L01_00255"/>
<dbReference type="PROSITE" id="PS51186">
    <property type="entry name" value="GNAT"/>
    <property type="match status" value="1"/>
</dbReference>
<accession>A0A7G9RZ24</accession>
<evidence type="ECO:0000256" key="1">
    <source>
        <dbReference type="ARBA" id="ARBA00022679"/>
    </source>
</evidence>
<dbReference type="PANTHER" id="PTHR43800">
    <property type="entry name" value="PEPTIDYL-LYSINE N-ACETYLTRANSFERASE YJAB"/>
    <property type="match status" value="1"/>
</dbReference>
<dbReference type="AlphaFoldDB" id="A0A7G9RZ24"/>
<evidence type="ECO:0000259" key="3">
    <source>
        <dbReference type="PROSITE" id="PS51186"/>
    </source>
</evidence>
<sequence length="140" mass="16317">MMIRKINPDDLSSVLKIDEAVLTAHWPYQFYRDEIERDDSYCLCMEDSDELIGFLIVRQVGDLLELLQIGVDRSAQGQGNGQKLFDAILKLNLNKPMMLEVHDENRQAIRFYKRNGFVKVGQRKHYYGANKHAVVMRKDI</sequence>
<dbReference type="Proteomes" id="UP000515928">
    <property type="component" value="Chromosome"/>
</dbReference>
<dbReference type="SUPFAM" id="SSF55729">
    <property type="entry name" value="Acyl-CoA N-acyltransferases (Nat)"/>
    <property type="match status" value="1"/>
</dbReference>
<dbReference type="InterPro" id="IPR016181">
    <property type="entry name" value="Acyl_CoA_acyltransferase"/>
</dbReference>
<organism evidence="4 5">
    <name type="scientific">Erysipelothrix inopinata</name>
    <dbReference type="NCBI Taxonomy" id="225084"/>
    <lineage>
        <taxon>Bacteria</taxon>
        <taxon>Bacillati</taxon>
        <taxon>Bacillota</taxon>
        <taxon>Erysipelotrichia</taxon>
        <taxon>Erysipelotrichales</taxon>
        <taxon>Erysipelotrichaceae</taxon>
        <taxon>Erysipelothrix</taxon>
    </lineage>
</organism>
<evidence type="ECO:0000313" key="4">
    <source>
        <dbReference type="EMBL" id="QNN60849.1"/>
    </source>
</evidence>
<proteinExistence type="predicted"/>
<dbReference type="EMBL" id="CP060715">
    <property type="protein sequence ID" value="QNN60849.1"/>
    <property type="molecule type" value="Genomic_DNA"/>
</dbReference>
<reference evidence="4 5" key="1">
    <citation type="submission" date="2020-08" db="EMBL/GenBank/DDBJ databases">
        <title>Genome sequence of Erysipelothrix inopinata DSM 15511T.</title>
        <authorList>
            <person name="Hyun D.-W."/>
            <person name="Bae J.-W."/>
        </authorList>
    </citation>
    <scope>NUCLEOTIDE SEQUENCE [LARGE SCALE GENOMIC DNA]</scope>
    <source>
        <strain evidence="4 5">DSM 15511</strain>
    </source>
</reference>
<dbReference type="CDD" id="cd04301">
    <property type="entry name" value="NAT_SF"/>
    <property type="match status" value="1"/>
</dbReference>
<evidence type="ECO:0000313" key="5">
    <source>
        <dbReference type="Proteomes" id="UP000515928"/>
    </source>
</evidence>